<comment type="subcellular location">
    <subcellularLocation>
        <location evidence="1">Periplasm</location>
    </subcellularLocation>
</comment>
<dbReference type="PROSITE" id="PS51318">
    <property type="entry name" value="TAT"/>
    <property type="match status" value="1"/>
</dbReference>
<dbReference type="InterPro" id="IPR006059">
    <property type="entry name" value="SBP"/>
</dbReference>
<evidence type="ECO:0000256" key="2">
    <source>
        <dbReference type="ARBA" id="ARBA00008520"/>
    </source>
</evidence>
<evidence type="ECO:0000256" key="3">
    <source>
        <dbReference type="ARBA" id="ARBA00022764"/>
    </source>
</evidence>
<evidence type="ECO:0000256" key="4">
    <source>
        <dbReference type="SAM" id="SignalP"/>
    </source>
</evidence>
<reference evidence="5 6" key="1">
    <citation type="submission" date="2019-07" db="EMBL/GenBank/DDBJ databases">
        <title>Whole genome shotgun sequence of Reyranella soli NBRC 108950.</title>
        <authorList>
            <person name="Hosoyama A."/>
            <person name="Uohara A."/>
            <person name="Ohji S."/>
            <person name="Ichikawa N."/>
        </authorList>
    </citation>
    <scope>NUCLEOTIDE SEQUENCE [LARGE SCALE GENOMIC DNA]</scope>
    <source>
        <strain evidence="5 6">NBRC 108950</strain>
    </source>
</reference>
<gene>
    <name evidence="5" type="ORF">RSO01_02280</name>
</gene>
<dbReference type="Proteomes" id="UP000321058">
    <property type="component" value="Unassembled WGS sequence"/>
</dbReference>
<accession>A0A512N255</accession>
<dbReference type="Pfam" id="PF13416">
    <property type="entry name" value="SBP_bac_8"/>
    <property type="match status" value="1"/>
</dbReference>
<evidence type="ECO:0000313" key="6">
    <source>
        <dbReference type="Proteomes" id="UP000321058"/>
    </source>
</evidence>
<name>A0A512N255_9HYPH</name>
<dbReference type="Gene3D" id="3.40.190.10">
    <property type="entry name" value="Periplasmic binding protein-like II"/>
    <property type="match status" value="2"/>
</dbReference>
<dbReference type="RefSeq" id="WP_147145309.1">
    <property type="nucleotide sequence ID" value="NZ_BKAJ01000004.1"/>
</dbReference>
<keyword evidence="6" id="KW-1185">Reference proteome</keyword>
<dbReference type="InterPro" id="IPR006311">
    <property type="entry name" value="TAT_signal"/>
</dbReference>
<dbReference type="OrthoDB" id="8133706at2"/>
<dbReference type="InterPro" id="IPR050490">
    <property type="entry name" value="Bact_solute-bd_prot1"/>
</dbReference>
<proteinExistence type="inferred from homology"/>
<comment type="similarity">
    <text evidence="2">Belongs to the bacterial solute-binding protein 1 family.</text>
</comment>
<feature type="signal peptide" evidence="4">
    <location>
        <begin position="1"/>
        <end position="33"/>
    </location>
</feature>
<dbReference type="EMBL" id="BKAJ01000004">
    <property type="protein sequence ID" value="GEP53062.1"/>
    <property type="molecule type" value="Genomic_DNA"/>
</dbReference>
<dbReference type="SUPFAM" id="SSF53850">
    <property type="entry name" value="Periplasmic binding protein-like II"/>
    <property type="match status" value="1"/>
</dbReference>
<evidence type="ECO:0000256" key="1">
    <source>
        <dbReference type="ARBA" id="ARBA00004418"/>
    </source>
</evidence>
<sequence length="448" mass="48505">MVVKKVGRRRFVSATAAASTALVAAPFVRGAYAAGQVSVFFWDHWVPAGNDEIKKQVTAWSNKNKVEVKADFITSQGRQNLLTINAEAQARSGHDIITIGNWNVREHADKLEVVDDVVGRLVASGGEANEVAHYLGKNKGKWVAVPSSWGTQNKGPAARISMMKEYAGIDVVKMYPAEAGVETAEAKAWDNEAMLKAAEACAKAGKPFGIGLGTTADNVDTAGSLFASFGAELVDAKGNIQIKSAAVRQALEYCQKLVKFLPADAQSWDDASNNRALIAGNASLIYNPPSAWAVAVRDAPAVAADTWHFPTPTGPKGRFVPHSMNFWGIWQFAKNKSAAKDLIEFLMQPDNVDARSTSVMGYDLPPFAKMAESKVWDKIGPPEGSLFNYPVRKQHNAVPHLAHMPAPPEIAVQIYNRGTLPTMFAKMKAGESIDQVITWGNRELEGFL</sequence>
<organism evidence="5 6">
    <name type="scientific">Reyranella soli</name>
    <dbReference type="NCBI Taxonomy" id="1230389"/>
    <lineage>
        <taxon>Bacteria</taxon>
        <taxon>Pseudomonadati</taxon>
        <taxon>Pseudomonadota</taxon>
        <taxon>Alphaproteobacteria</taxon>
        <taxon>Hyphomicrobiales</taxon>
        <taxon>Reyranellaceae</taxon>
        <taxon>Reyranella</taxon>
    </lineage>
</organism>
<dbReference type="PANTHER" id="PTHR43649:SF30">
    <property type="entry name" value="ABC TRANSPORTER SUBSTRATE-BINDING PROTEIN"/>
    <property type="match status" value="1"/>
</dbReference>
<keyword evidence="3" id="KW-0574">Periplasm</keyword>
<protein>
    <submittedName>
        <fullName evidence="5">ABC transporter substrate-binding protein</fullName>
    </submittedName>
</protein>
<comment type="caution">
    <text evidence="5">The sequence shown here is derived from an EMBL/GenBank/DDBJ whole genome shotgun (WGS) entry which is preliminary data.</text>
</comment>
<evidence type="ECO:0000313" key="5">
    <source>
        <dbReference type="EMBL" id="GEP53062.1"/>
    </source>
</evidence>
<dbReference type="PANTHER" id="PTHR43649">
    <property type="entry name" value="ARABINOSE-BINDING PROTEIN-RELATED"/>
    <property type="match status" value="1"/>
</dbReference>
<dbReference type="AlphaFoldDB" id="A0A512N255"/>
<keyword evidence="4" id="KW-0732">Signal</keyword>
<feature type="chain" id="PRO_5021932203" evidence="4">
    <location>
        <begin position="34"/>
        <end position="448"/>
    </location>
</feature>